<protein>
    <recommendedName>
        <fullName evidence="6">A-type ATP synthase subunit C</fullName>
    </recommendedName>
</protein>
<evidence type="ECO:0000313" key="7">
    <source>
        <dbReference type="EMBL" id="ELY94080.1"/>
    </source>
</evidence>
<dbReference type="InterPro" id="IPR050873">
    <property type="entry name" value="V-ATPase_V0D/AC39_subunit"/>
</dbReference>
<evidence type="ECO:0000313" key="8">
    <source>
        <dbReference type="Proteomes" id="UP000011648"/>
    </source>
</evidence>
<evidence type="ECO:0000256" key="6">
    <source>
        <dbReference type="HAMAP-Rule" id="MF_00314"/>
    </source>
</evidence>
<dbReference type="PANTHER" id="PTHR38682">
    <property type="entry name" value="V-TYPE ATP SYNTHASE SUBUNIT C"/>
    <property type="match status" value="1"/>
</dbReference>
<dbReference type="PANTHER" id="PTHR38682:SF1">
    <property type="entry name" value="V-TYPE ATP SYNTHASE SUBUNIT C"/>
    <property type="match status" value="1"/>
</dbReference>
<dbReference type="STRING" id="1230458.C484_06639"/>
<reference evidence="7 8" key="1">
    <citation type="journal article" date="2014" name="PLoS Genet.">
        <title>Phylogenetically driven sequencing of extremely halophilic archaea reveals strategies for static and dynamic osmo-response.</title>
        <authorList>
            <person name="Becker E.A."/>
            <person name="Seitzer P.M."/>
            <person name="Tritt A."/>
            <person name="Larsen D."/>
            <person name="Krusor M."/>
            <person name="Yao A.I."/>
            <person name="Wu D."/>
            <person name="Madern D."/>
            <person name="Eisen J.A."/>
            <person name="Darling A.E."/>
            <person name="Facciotti M.T."/>
        </authorList>
    </citation>
    <scope>NUCLEOTIDE SEQUENCE [LARGE SCALE GENOMIC DNA]</scope>
    <source>
        <strain evidence="7 8">DSM 12281</strain>
    </source>
</reference>
<dbReference type="SUPFAM" id="SSF103486">
    <property type="entry name" value="V-type ATP synthase subunit C"/>
    <property type="match status" value="1"/>
</dbReference>
<accession>M0A5S4</accession>
<dbReference type="AlphaFoldDB" id="M0A5S4"/>
<dbReference type="GO" id="GO:0016787">
    <property type="term" value="F:hydrolase activity"/>
    <property type="evidence" value="ECO:0007669"/>
    <property type="project" value="UniProtKB-KW"/>
</dbReference>
<dbReference type="NCBIfam" id="TIGR02923">
    <property type="entry name" value="AhaC"/>
    <property type="match status" value="1"/>
</dbReference>
<dbReference type="Gene3D" id="1.20.1690.10">
    <property type="entry name" value="V-type ATP synthase subunit C domain"/>
    <property type="match status" value="2"/>
</dbReference>
<dbReference type="InterPro" id="IPR002843">
    <property type="entry name" value="ATPase_V0-cplx_csu/dsu"/>
</dbReference>
<dbReference type="GO" id="GO:0046961">
    <property type="term" value="F:proton-transporting ATPase activity, rotational mechanism"/>
    <property type="evidence" value="ECO:0007669"/>
    <property type="project" value="InterPro"/>
</dbReference>
<evidence type="ECO:0000256" key="1">
    <source>
        <dbReference type="ARBA" id="ARBA00006709"/>
    </source>
</evidence>
<keyword evidence="8" id="KW-1185">Reference proteome</keyword>
<name>M0A5S4_9EURY</name>
<keyword evidence="5 6" id="KW-0066">ATP synthesis</keyword>
<organism evidence="7 8">
    <name type="scientific">Natrialba taiwanensis DSM 12281</name>
    <dbReference type="NCBI Taxonomy" id="1230458"/>
    <lineage>
        <taxon>Archaea</taxon>
        <taxon>Methanobacteriati</taxon>
        <taxon>Methanobacteriota</taxon>
        <taxon>Stenosarchaea group</taxon>
        <taxon>Halobacteria</taxon>
        <taxon>Halobacteriales</taxon>
        <taxon>Natrialbaceae</taxon>
        <taxon>Natrialba</taxon>
    </lineage>
</organism>
<keyword evidence="7" id="KW-0378">Hydrolase</keyword>
<dbReference type="InterPro" id="IPR044911">
    <property type="entry name" value="V-type_ATPase_csu/dsu_dom_3"/>
</dbReference>
<keyword evidence="6" id="KW-0472">Membrane</keyword>
<keyword evidence="3 6" id="KW-0375">Hydrogen ion transport</keyword>
<keyword evidence="4 6" id="KW-0406">Ion transport</keyword>
<dbReference type="HAMAP" id="MF_00314">
    <property type="entry name" value="ATP_synth_C_arch"/>
    <property type="match status" value="1"/>
</dbReference>
<evidence type="ECO:0000256" key="2">
    <source>
        <dbReference type="ARBA" id="ARBA00022448"/>
    </source>
</evidence>
<gene>
    <name evidence="6" type="primary">atpC</name>
    <name evidence="7" type="ORF">C484_06639</name>
</gene>
<comment type="function">
    <text evidence="6">Component of the A-type ATP synthase that produces ATP from ADP in the presence of a proton gradient across the membrane.</text>
</comment>
<dbReference type="InterPro" id="IPR014272">
    <property type="entry name" value="ATPase_V0-cplx_csu"/>
</dbReference>
<dbReference type="InterPro" id="IPR036079">
    <property type="entry name" value="ATPase_csu/dsu_sf"/>
</dbReference>
<dbReference type="GO" id="GO:0042777">
    <property type="term" value="P:proton motive force-driven plasma membrane ATP synthesis"/>
    <property type="evidence" value="ECO:0007669"/>
    <property type="project" value="UniProtKB-UniRule"/>
</dbReference>
<dbReference type="InterPro" id="IPR035067">
    <property type="entry name" value="V-type_ATPase_csu/dsu"/>
</dbReference>
<evidence type="ECO:0000256" key="3">
    <source>
        <dbReference type="ARBA" id="ARBA00022781"/>
    </source>
</evidence>
<keyword evidence="6" id="KW-1003">Cell membrane</keyword>
<dbReference type="GO" id="GO:0005524">
    <property type="term" value="F:ATP binding"/>
    <property type="evidence" value="ECO:0007669"/>
    <property type="project" value="UniProtKB-UniRule"/>
</dbReference>
<evidence type="ECO:0000256" key="4">
    <source>
        <dbReference type="ARBA" id="ARBA00023065"/>
    </source>
</evidence>
<dbReference type="PATRIC" id="fig|1230458.4.peg.1345"/>
<dbReference type="Gene3D" id="1.10.132.50">
    <property type="entry name" value="ATP synthase (C/AC39) subunit, domain 3"/>
    <property type="match status" value="1"/>
</dbReference>
<dbReference type="GO" id="GO:0005886">
    <property type="term" value="C:plasma membrane"/>
    <property type="evidence" value="ECO:0007669"/>
    <property type="project" value="UniProtKB-SubCell"/>
</dbReference>
<dbReference type="Pfam" id="PF01992">
    <property type="entry name" value="vATP-synt_AC39"/>
    <property type="match status" value="1"/>
</dbReference>
<dbReference type="NCBIfam" id="NF002265">
    <property type="entry name" value="PRK01198.1-1"/>
    <property type="match status" value="1"/>
</dbReference>
<keyword evidence="2 6" id="KW-0813">Transport</keyword>
<proteinExistence type="inferred from homology"/>
<comment type="similarity">
    <text evidence="1 6">Belongs to the V-ATPase V0D/AC39 subunit family.</text>
</comment>
<sequence length="363" mass="41285">MVRVSVGASNPEYVNARVRSRRASLFADEDYRKLIRMGPSEIARFMEETEYEREINALGTRFSGVDLIEYALNQNLAKHFDDLLEWSDGRLYDLISRYLRKFDVWNLKTIIRGIYTDTGSEEIETDLIRAGELDDRTLDRLLEVDTIEDAIEILSGTLFYEPLSGAYAEFEETETLVALENALDREFYEHLLEDVGQSPGQLQPQTLPQEGPMGRYVEFLQAEIDFRNARNALRLARSGADLDPAAYYIDGGVLFDESDLNRLVADYDELVDHIAENKRYGDRLSGALGRLRDADSLIQFEHALDAALLEYADTLSSIYPVSISAVLSYILAKEREVENIRAIARGREVGLTESEIEEELVIL</sequence>
<dbReference type="GO" id="GO:0046933">
    <property type="term" value="F:proton-transporting ATP synthase activity, rotational mechanism"/>
    <property type="evidence" value="ECO:0007669"/>
    <property type="project" value="UniProtKB-UniRule"/>
</dbReference>
<comment type="subcellular location">
    <subcellularLocation>
        <location evidence="6">Cell membrane</location>
        <topology evidence="6">Peripheral membrane protein</topology>
    </subcellularLocation>
</comment>
<comment type="subunit">
    <text evidence="6">Has multiple subunits with at least A(3), B(3), C, D, E, F, H, I and proteolipid K(x).</text>
</comment>
<evidence type="ECO:0000256" key="5">
    <source>
        <dbReference type="ARBA" id="ARBA00023310"/>
    </source>
</evidence>
<dbReference type="GO" id="GO:0033179">
    <property type="term" value="C:proton-transporting V-type ATPase, V0 domain"/>
    <property type="evidence" value="ECO:0007669"/>
    <property type="project" value="InterPro"/>
</dbReference>
<dbReference type="EMBL" id="AOIL01000018">
    <property type="protein sequence ID" value="ELY94080.1"/>
    <property type="molecule type" value="Genomic_DNA"/>
</dbReference>
<comment type="caution">
    <text evidence="7">The sequence shown here is derived from an EMBL/GenBank/DDBJ whole genome shotgun (WGS) entry which is preliminary data.</text>
</comment>
<dbReference type="Proteomes" id="UP000011648">
    <property type="component" value="Unassembled WGS sequence"/>
</dbReference>